<dbReference type="InterPro" id="IPR050902">
    <property type="entry name" value="ABC_Transporter_SBP"/>
</dbReference>
<dbReference type="GO" id="GO:0071281">
    <property type="term" value="P:cellular response to iron ion"/>
    <property type="evidence" value="ECO:0007669"/>
    <property type="project" value="TreeGrafter"/>
</dbReference>
<feature type="domain" description="Fe/B12 periplasmic-binding" evidence="2">
    <location>
        <begin position="35"/>
        <end position="307"/>
    </location>
</feature>
<dbReference type="Pfam" id="PF01497">
    <property type="entry name" value="Peripla_BP_2"/>
    <property type="match status" value="1"/>
</dbReference>
<dbReference type="SUPFAM" id="SSF53807">
    <property type="entry name" value="Helical backbone' metal receptor"/>
    <property type="match status" value="1"/>
</dbReference>
<dbReference type="NCBIfam" id="NF038402">
    <property type="entry name" value="TroA_like"/>
    <property type="match status" value="1"/>
</dbReference>
<keyword evidence="1" id="KW-0732">Signal</keyword>
<sequence>MIKSTALSVLSYVLGGVLFCLSWNLIADVDSAQSRIITLSPNLTELVFSAGLGDNLVGVSDFSNYPIKAKDLPIISDSNGVNLEFLFSLKPTLILAQQGLISQETINKLEMIGLTVVIINIKTVEELYSTLESLSKISPNPKIAEQTLFQLTTTINKIDEIGKNSTKGVTAFLELSDNPILTTNQNSLIHELLARCQINTLFADELAPWPIVSKESIVAQNPSVILISTPTQLLSANTIIFEDITYFDNATEHTGQKMQSQLTRFYQQYLPNVKLIQLNADIFSRETPRLVSGVLSVCQYLQNTSIN</sequence>
<dbReference type="InterPro" id="IPR002491">
    <property type="entry name" value="ABC_transptr_periplasmic_BD"/>
</dbReference>
<evidence type="ECO:0000259" key="2">
    <source>
        <dbReference type="PROSITE" id="PS50983"/>
    </source>
</evidence>
<dbReference type="STRING" id="1123402.SAMN02583745_00405"/>
<protein>
    <submittedName>
        <fullName evidence="3">Vitamin B12 transport system substrate-binding protein</fullName>
    </submittedName>
</protein>
<proteinExistence type="predicted"/>
<dbReference type="PANTHER" id="PTHR30535">
    <property type="entry name" value="VITAMIN B12-BINDING PROTEIN"/>
    <property type="match status" value="1"/>
</dbReference>
<dbReference type="PROSITE" id="PS50983">
    <property type="entry name" value="FE_B12_PBP"/>
    <property type="match status" value="1"/>
</dbReference>
<gene>
    <name evidence="3" type="ORF">SAMN02583745_00405</name>
</gene>
<reference evidence="4" key="1">
    <citation type="submission" date="2016-10" db="EMBL/GenBank/DDBJ databases">
        <authorList>
            <person name="Varghese N."/>
            <person name="Submissions S."/>
        </authorList>
    </citation>
    <scope>NUCLEOTIDE SEQUENCE [LARGE SCALE GENOMIC DNA]</scope>
    <source>
        <strain evidence="4">DSM 18579</strain>
    </source>
</reference>
<dbReference type="Gene3D" id="3.40.50.1980">
    <property type="entry name" value="Nitrogenase molybdenum iron protein domain"/>
    <property type="match status" value="2"/>
</dbReference>
<dbReference type="PANTHER" id="PTHR30535:SF34">
    <property type="entry name" value="MOLYBDATE-BINDING PROTEIN MOLA"/>
    <property type="match status" value="1"/>
</dbReference>
<dbReference type="Proteomes" id="UP000242642">
    <property type="component" value="Unassembled WGS sequence"/>
</dbReference>
<dbReference type="InterPro" id="IPR054828">
    <property type="entry name" value="Vit_B12_bind_prot"/>
</dbReference>
<accession>A0A1H9YYU4</accession>
<dbReference type="OrthoDB" id="6495095at2"/>
<evidence type="ECO:0000256" key="1">
    <source>
        <dbReference type="ARBA" id="ARBA00022729"/>
    </source>
</evidence>
<organism evidence="3 4">
    <name type="scientific">Thorsellia anophelis DSM 18579</name>
    <dbReference type="NCBI Taxonomy" id="1123402"/>
    <lineage>
        <taxon>Bacteria</taxon>
        <taxon>Pseudomonadati</taxon>
        <taxon>Pseudomonadota</taxon>
        <taxon>Gammaproteobacteria</taxon>
        <taxon>Enterobacterales</taxon>
        <taxon>Thorselliaceae</taxon>
        <taxon>Thorsellia</taxon>
    </lineage>
</organism>
<evidence type="ECO:0000313" key="3">
    <source>
        <dbReference type="EMBL" id="SES73879.1"/>
    </source>
</evidence>
<name>A0A1H9YYU4_9GAMM</name>
<dbReference type="RefSeq" id="WP_093317331.1">
    <property type="nucleotide sequence ID" value="NZ_FOHV01000002.1"/>
</dbReference>
<dbReference type="AlphaFoldDB" id="A0A1H9YYU4"/>
<keyword evidence="4" id="KW-1185">Reference proteome</keyword>
<dbReference type="EMBL" id="FOHV01000002">
    <property type="protein sequence ID" value="SES73879.1"/>
    <property type="molecule type" value="Genomic_DNA"/>
</dbReference>
<evidence type="ECO:0000313" key="4">
    <source>
        <dbReference type="Proteomes" id="UP000242642"/>
    </source>
</evidence>